<dbReference type="GO" id="GO:0005524">
    <property type="term" value="F:ATP binding"/>
    <property type="evidence" value="ECO:0007669"/>
    <property type="project" value="UniProtKB-KW"/>
</dbReference>
<keyword evidence="17" id="KW-0408">Iron</keyword>
<evidence type="ECO:0000256" key="10">
    <source>
        <dbReference type="ARBA" id="ARBA00022723"/>
    </source>
</evidence>
<keyword evidence="18" id="KW-0411">Iron-sulfur</keyword>
<evidence type="ECO:0000256" key="16">
    <source>
        <dbReference type="ARBA" id="ARBA00022840"/>
    </source>
</evidence>
<dbReference type="HOGENOM" id="CLU_001666_2_1_1"/>
<comment type="similarity">
    <text evidence="4">Belongs to the DNA2/NAM7 helicase family.</text>
</comment>
<evidence type="ECO:0000256" key="17">
    <source>
        <dbReference type="ARBA" id="ARBA00023004"/>
    </source>
</evidence>
<evidence type="ECO:0000256" key="15">
    <source>
        <dbReference type="ARBA" id="ARBA00022806"/>
    </source>
</evidence>
<comment type="cofactor">
    <cofactor evidence="1">
        <name>[4Fe-4S] cluster</name>
        <dbReference type="ChEBI" id="CHEBI:49883"/>
    </cofactor>
</comment>
<dbReference type="GO" id="GO:0000014">
    <property type="term" value="F:single-stranded DNA endodeoxyribonuclease activity"/>
    <property type="evidence" value="ECO:0007669"/>
    <property type="project" value="UniProtKB-ARBA"/>
</dbReference>
<evidence type="ECO:0000259" key="28">
    <source>
        <dbReference type="Pfam" id="PF13086"/>
    </source>
</evidence>
<name>A0A099P239_PICKU</name>
<keyword evidence="9" id="KW-0540">Nuclease</keyword>
<evidence type="ECO:0000256" key="2">
    <source>
        <dbReference type="ARBA" id="ARBA00004123"/>
    </source>
</evidence>
<dbReference type="GO" id="GO:0006302">
    <property type="term" value="P:double-strand break repair"/>
    <property type="evidence" value="ECO:0007669"/>
    <property type="project" value="UniProtKB-ARBA"/>
</dbReference>
<dbReference type="InterPro" id="IPR041679">
    <property type="entry name" value="DNA2/NAM7-like_C"/>
</dbReference>
<evidence type="ECO:0000259" key="29">
    <source>
        <dbReference type="Pfam" id="PF13087"/>
    </source>
</evidence>
<evidence type="ECO:0000256" key="23">
    <source>
        <dbReference type="ARBA" id="ARBA00023268"/>
    </source>
</evidence>
<keyword evidence="22" id="KW-0539">Nucleus</keyword>
<dbReference type="GO" id="GO:0005634">
    <property type="term" value="C:nucleus"/>
    <property type="evidence" value="ECO:0007669"/>
    <property type="project" value="UniProtKB-SubCell"/>
</dbReference>
<gene>
    <name evidence="31" type="ORF">JL09_g2576</name>
</gene>
<evidence type="ECO:0000256" key="19">
    <source>
        <dbReference type="ARBA" id="ARBA00023125"/>
    </source>
</evidence>
<dbReference type="GO" id="GO:0043139">
    <property type="term" value="F:5'-3' DNA helicase activity"/>
    <property type="evidence" value="ECO:0007669"/>
    <property type="project" value="TreeGrafter"/>
</dbReference>
<comment type="caution">
    <text evidence="31">The sequence shown here is derived from an EMBL/GenBank/DDBJ whole genome shotgun (WGS) entry which is preliminary data.</text>
</comment>
<evidence type="ECO:0000256" key="8">
    <source>
        <dbReference type="ARBA" id="ARBA00022705"/>
    </source>
</evidence>
<keyword evidence="10" id="KW-0479">Metal-binding</keyword>
<keyword evidence="20" id="KW-0496">Mitochondrion</keyword>
<organism evidence="31 32">
    <name type="scientific">Pichia kudriavzevii</name>
    <name type="common">Yeast</name>
    <name type="synonym">Issatchenkia orientalis</name>
    <dbReference type="NCBI Taxonomy" id="4909"/>
    <lineage>
        <taxon>Eukaryota</taxon>
        <taxon>Fungi</taxon>
        <taxon>Dikarya</taxon>
        <taxon>Ascomycota</taxon>
        <taxon>Saccharomycotina</taxon>
        <taxon>Pichiomycetes</taxon>
        <taxon>Pichiales</taxon>
        <taxon>Pichiaceae</taxon>
        <taxon>Pichia</taxon>
    </lineage>
</organism>
<evidence type="ECO:0000256" key="9">
    <source>
        <dbReference type="ARBA" id="ARBA00022722"/>
    </source>
</evidence>
<evidence type="ECO:0000313" key="31">
    <source>
        <dbReference type="EMBL" id="KGK38267.1"/>
    </source>
</evidence>
<evidence type="ECO:0000256" key="6">
    <source>
        <dbReference type="ARBA" id="ARBA00021516"/>
    </source>
</evidence>
<dbReference type="Gene3D" id="3.90.320.10">
    <property type="match status" value="1"/>
</dbReference>
<dbReference type="FunFam" id="3.40.50.300:FF:000721">
    <property type="entry name" value="DNA replication ATP-dependent helicase/nuclease DNA2"/>
    <property type="match status" value="1"/>
</dbReference>
<dbReference type="CDD" id="cd18808">
    <property type="entry name" value="SF1_C_Upf1"/>
    <property type="match status" value="1"/>
</dbReference>
<keyword evidence="15" id="KW-0347">Helicase</keyword>
<dbReference type="VEuPathDB" id="FungiDB:C5L36_0D01180"/>
<comment type="catalytic activity">
    <reaction evidence="25">
        <text>ATP + H2O = ADP + phosphate + H(+)</text>
        <dbReference type="Rhea" id="RHEA:13065"/>
        <dbReference type="ChEBI" id="CHEBI:15377"/>
        <dbReference type="ChEBI" id="CHEBI:15378"/>
        <dbReference type="ChEBI" id="CHEBI:30616"/>
        <dbReference type="ChEBI" id="CHEBI:43474"/>
        <dbReference type="ChEBI" id="CHEBI:456216"/>
        <dbReference type="EC" id="3.6.4.12"/>
    </reaction>
</comment>
<keyword evidence="23" id="KW-0511">Multifunctional enzyme</keyword>
<dbReference type="EMBL" id="JQFK01000022">
    <property type="protein sequence ID" value="KGK38267.1"/>
    <property type="molecule type" value="Genomic_DNA"/>
</dbReference>
<dbReference type="Pfam" id="PF21123">
    <property type="entry name" value="Dna2_Rift"/>
    <property type="match status" value="1"/>
</dbReference>
<evidence type="ECO:0000256" key="1">
    <source>
        <dbReference type="ARBA" id="ARBA00001966"/>
    </source>
</evidence>
<keyword evidence="16" id="KW-0067">ATP-binding</keyword>
<dbReference type="InterPro" id="IPR050534">
    <property type="entry name" value="Coronavir_polyprotein_1ab"/>
</dbReference>
<evidence type="ECO:0000256" key="4">
    <source>
        <dbReference type="ARBA" id="ARBA00007913"/>
    </source>
</evidence>
<keyword evidence="8" id="KW-0235">DNA replication</keyword>
<dbReference type="SUPFAM" id="SSF52540">
    <property type="entry name" value="P-loop containing nucleoside triphosphate hydrolases"/>
    <property type="match status" value="1"/>
</dbReference>
<protein>
    <recommendedName>
        <fullName evidence="6">DNA replication ATP-dependent helicase/nuclease DNA2</fullName>
        <ecNumber evidence="5">3.6.4.12</ecNumber>
    </recommendedName>
    <alternativeName>
        <fullName evidence="24">DNA replication ATP-dependent helicase-like homolog</fullName>
    </alternativeName>
</protein>
<dbReference type="CDD" id="cd18041">
    <property type="entry name" value="DEXXQc_DNA2"/>
    <property type="match status" value="1"/>
</dbReference>
<dbReference type="Gene3D" id="3.40.50.300">
    <property type="entry name" value="P-loop containing nucleotide triphosphate hydrolases"/>
    <property type="match status" value="2"/>
</dbReference>
<feature type="region of interest" description="Disordered" evidence="26">
    <location>
        <begin position="126"/>
        <end position="167"/>
    </location>
</feature>
<dbReference type="eggNOG" id="KOG1805">
    <property type="taxonomic scope" value="Eukaryota"/>
</dbReference>
<dbReference type="Proteomes" id="UP000029867">
    <property type="component" value="Unassembled WGS sequence"/>
</dbReference>
<evidence type="ECO:0000256" key="13">
    <source>
        <dbReference type="ARBA" id="ARBA00022763"/>
    </source>
</evidence>
<keyword evidence="11" id="KW-0547">Nucleotide-binding</keyword>
<feature type="compositionally biased region" description="Basic and acidic residues" evidence="26">
    <location>
        <begin position="131"/>
        <end position="144"/>
    </location>
</feature>
<evidence type="ECO:0000256" key="26">
    <source>
        <dbReference type="SAM" id="MobiDB-lite"/>
    </source>
</evidence>
<dbReference type="Pfam" id="PF13087">
    <property type="entry name" value="AAA_12"/>
    <property type="match status" value="1"/>
</dbReference>
<dbReference type="Pfam" id="PF08696">
    <property type="entry name" value="Dna2"/>
    <property type="match status" value="1"/>
</dbReference>
<dbReference type="EC" id="3.6.4.12" evidence="5"/>
<evidence type="ECO:0000256" key="24">
    <source>
        <dbReference type="ARBA" id="ARBA00032548"/>
    </source>
</evidence>
<feature type="domain" description="DNA2 rift barrel" evidence="30">
    <location>
        <begin position="870"/>
        <end position="951"/>
    </location>
</feature>
<dbReference type="PANTHER" id="PTHR43788">
    <property type="entry name" value="DNA2/NAM7 HELICASE FAMILY MEMBER"/>
    <property type="match status" value="1"/>
</dbReference>
<evidence type="ECO:0000256" key="7">
    <source>
        <dbReference type="ARBA" id="ARBA00022485"/>
    </source>
</evidence>
<dbReference type="GO" id="GO:0005739">
    <property type="term" value="C:mitochondrion"/>
    <property type="evidence" value="ECO:0007669"/>
    <property type="project" value="UniProtKB-SubCell"/>
</dbReference>
<accession>A0A099P239</accession>
<evidence type="ECO:0000256" key="18">
    <source>
        <dbReference type="ARBA" id="ARBA00023014"/>
    </source>
</evidence>
<dbReference type="InterPro" id="IPR041677">
    <property type="entry name" value="DNA2/NAM7_AAA_11"/>
</dbReference>
<feature type="domain" description="DNA2/NAM7 helicase-like C-terminal" evidence="29">
    <location>
        <begin position="1234"/>
        <end position="1435"/>
    </location>
</feature>
<keyword evidence="14" id="KW-0378">Hydrolase</keyword>
<evidence type="ECO:0000256" key="21">
    <source>
        <dbReference type="ARBA" id="ARBA00023204"/>
    </source>
</evidence>
<dbReference type="InterPro" id="IPR026851">
    <property type="entry name" value="Dna2/JHS1_DEXXQ-box"/>
</dbReference>
<dbReference type="InterPro" id="IPR027417">
    <property type="entry name" value="P-loop_NTPase"/>
</dbReference>
<evidence type="ECO:0000256" key="20">
    <source>
        <dbReference type="ARBA" id="ARBA00023128"/>
    </source>
</evidence>
<dbReference type="GO" id="GO:0016887">
    <property type="term" value="F:ATP hydrolysis activity"/>
    <property type="evidence" value="ECO:0007669"/>
    <property type="project" value="RHEA"/>
</dbReference>
<evidence type="ECO:0000259" key="27">
    <source>
        <dbReference type="Pfam" id="PF08696"/>
    </source>
</evidence>
<sequence>MDDSYGHPTKKAKIDSAAGPKKRLPGKSLDYSMELNENTNSPNTHIPNPKNKRRGAPQILNTIEEIDLGRRKKAISISDLNTMKKQSKKAGVQTRYDSVIELRDESDVSINSSSPLKLLRSSQDFNFESPKAGKPESLQRKSGSDDNGIYWETTPQSANGPTDATFKNDETITNELKLPSSPLRNVAKRNQSTDLVDSLVDPEVKSLMEKYRGNERLKIRPQPYKRYKSVESNEKSDTQVPEKKLCIKSKNDLIKETHNDQIDFSDMLAQIGSKLMTSGYLKVDESENKESLHEEITTSSNTHVLPGVSHEDVLGTTSAHTDCSSSDAFSDEIDVSEVFAQATQVPATQPPIGNIDKMSSDDPFSDDDEDLMDKIELGLTQRPVEGCRPITDQTEVEVFETDSSKLMKDMGAVSLTEAKTNKYKGMISSRLQSFRSNDSAESLLRSFQLFDENENRAKSSIHCDYMKRFQIKQVQQGSFKRGALSQRQIILTCLDDDENLIKIMVRDHWTELDFQINDIIHVVLTHEGSSFQLVDKDRNLLIWHPDILISATRVSDAVECSRRSLISHKFNGPGEVSIPFIIGNITHNLFQQCLLHRCTEKEFVENIIEKELEVNILDIFAARKSKQDIKEIIEEHFLYIREWIDEYMGNGCKHPPLGGYRPKPEYKATNILDIEENIMSPIFGIRGLIDVVIEAQLKDGRKIVVPLEIKTGREYSSNRAQASLYTLLVKQKYNVNSFYASLAYTKIHQCYLISVSRNDYIGLVNIRNQLSKYLVYAVTQLPPIESDAPCERCYSKEPCFILNQLAENGILPENNNIDKAQYDIVTLGLDDERYRSFYHHWDKLITKEEGLVNFSKTDLWKKSSQFRETNGGNCVGNLSVAGCEYNYANGQYVYIFERDPTIYPAIVSSHLARNDRVILSDDQANFAIANGYVKHISADAIAIVTNRNWAHSALRLPGFNKEANQTFKSVLVPKGTEHFVELPESVKARTYRLDKDQIAQGMSLARFNLLNLFLPDGDIRTRELLIENDSPKFSNIPQFDYSAIKETLNADQLKAVDAVSKINDYCLILGMPGTGKTTVISSLIDCIVKSGYSVLISAYTHSAVDNICEKLIKNSRNRGEPLNMLRTGVLSKIRPLVQQYCIYSENYRHEIKNSDEFQKTIDQCPIVATTCLGISDIVFGMGKKFDYCIIDEASQVTLPIVLGPIAMADKFVLVGDHFQLPPLVLHPEAKAEGLDLSLFQILNDSHPENVIELTNQYRMCADIMSLSNELIYDGRLKCGSEVVAAQKLIIPNITELPIAGTYVERLLEPERRVIFVNEDEVPTIHEISSNDKIENPGEAKVINTLIKTMLAGGINQEDIGVMSFYKAQMRHFFTALSKFKDLEILTADRFQGRDKDVIIISLVRTEVIGELLKEWRRVNVAITRARCKLIIFGSKKLLDGFEQFEGFMEMIENNGWSYNLTKEDVQGISMLDHKLDVILTSIYGTQNESSTHAFADESQQNSVRRLDLSSRAIRRTKILKYVIDSL</sequence>
<evidence type="ECO:0000256" key="22">
    <source>
        <dbReference type="ARBA" id="ARBA00023242"/>
    </source>
</evidence>
<evidence type="ECO:0000256" key="14">
    <source>
        <dbReference type="ARBA" id="ARBA00022801"/>
    </source>
</evidence>
<keyword evidence="7" id="KW-0004">4Fe-4S</keyword>
<evidence type="ECO:0000256" key="3">
    <source>
        <dbReference type="ARBA" id="ARBA00004173"/>
    </source>
</evidence>
<evidence type="ECO:0000256" key="11">
    <source>
        <dbReference type="ARBA" id="ARBA00022741"/>
    </source>
</evidence>
<dbReference type="GO" id="GO:0051539">
    <property type="term" value="F:4 iron, 4 sulfur cluster binding"/>
    <property type="evidence" value="ECO:0007669"/>
    <property type="project" value="UniProtKB-KW"/>
</dbReference>
<dbReference type="PANTHER" id="PTHR43788:SF8">
    <property type="entry name" value="DNA-BINDING PROTEIN SMUBP-2"/>
    <property type="match status" value="1"/>
</dbReference>
<keyword evidence="13" id="KW-0227">DNA damage</keyword>
<feature type="region of interest" description="Disordered" evidence="26">
    <location>
        <begin position="1"/>
        <end position="58"/>
    </location>
</feature>
<comment type="subcellular location">
    <subcellularLocation>
        <location evidence="3">Mitochondrion</location>
    </subcellularLocation>
    <subcellularLocation>
        <location evidence="2">Nucleus</location>
    </subcellularLocation>
</comment>
<feature type="compositionally biased region" description="Polar residues" evidence="26">
    <location>
        <begin position="153"/>
        <end position="162"/>
    </location>
</feature>
<dbReference type="InterPro" id="IPR014808">
    <property type="entry name" value="DNA_replication_fac_Dna2_N"/>
</dbReference>
<keyword evidence="12" id="KW-0255">Endonuclease</keyword>
<dbReference type="InterPro" id="IPR011604">
    <property type="entry name" value="PDDEXK-like_dom_sf"/>
</dbReference>
<evidence type="ECO:0000313" key="32">
    <source>
        <dbReference type="Proteomes" id="UP000029867"/>
    </source>
</evidence>
<dbReference type="InterPro" id="IPR048459">
    <property type="entry name" value="DNA2_Rift"/>
</dbReference>
<dbReference type="GO" id="GO:0017116">
    <property type="term" value="F:single-stranded DNA helicase activity"/>
    <property type="evidence" value="ECO:0007669"/>
    <property type="project" value="InterPro"/>
</dbReference>
<dbReference type="Pfam" id="PF13086">
    <property type="entry name" value="AAA_11"/>
    <property type="match status" value="1"/>
</dbReference>
<dbReference type="GO" id="GO:0035861">
    <property type="term" value="C:site of double-strand break"/>
    <property type="evidence" value="ECO:0007669"/>
    <property type="project" value="UniProtKB-ARBA"/>
</dbReference>
<keyword evidence="21" id="KW-0234">DNA repair</keyword>
<feature type="domain" description="DNA replication factor Dna2 N-terminal" evidence="27">
    <location>
        <begin position="496"/>
        <end position="694"/>
    </location>
</feature>
<reference evidence="32" key="1">
    <citation type="journal article" date="2014" name="Microb. Cell Fact.">
        <title>Exploiting Issatchenkia orientalis SD108 for succinic acid production.</title>
        <authorList>
            <person name="Xiao H."/>
            <person name="Shao Z."/>
            <person name="Jiang Y."/>
            <person name="Dole S."/>
            <person name="Zhao H."/>
        </authorList>
    </citation>
    <scope>NUCLEOTIDE SEQUENCE [LARGE SCALE GENOMIC DNA]</scope>
    <source>
        <strain evidence="32">SD108</strain>
    </source>
</reference>
<dbReference type="InterPro" id="IPR047187">
    <property type="entry name" value="SF1_C_Upf1"/>
</dbReference>
<evidence type="ECO:0000256" key="12">
    <source>
        <dbReference type="ARBA" id="ARBA00022759"/>
    </source>
</evidence>
<feature type="domain" description="DNA2/NAM7 helicase helicase" evidence="28">
    <location>
        <begin position="1146"/>
        <end position="1225"/>
    </location>
</feature>
<proteinExistence type="inferred from homology"/>
<keyword evidence="19" id="KW-0238">DNA-binding</keyword>
<evidence type="ECO:0000256" key="25">
    <source>
        <dbReference type="ARBA" id="ARBA00047995"/>
    </source>
</evidence>
<evidence type="ECO:0000259" key="30">
    <source>
        <dbReference type="Pfam" id="PF21123"/>
    </source>
</evidence>
<dbReference type="GO" id="GO:0006273">
    <property type="term" value="P:lagging strand elongation"/>
    <property type="evidence" value="ECO:0007669"/>
    <property type="project" value="UniProtKB-ARBA"/>
</dbReference>
<feature type="region of interest" description="Disordered" evidence="26">
    <location>
        <begin position="343"/>
        <end position="365"/>
    </location>
</feature>
<feature type="compositionally biased region" description="Polar residues" evidence="26">
    <location>
        <begin position="35"/>
        <end position="46"/>
    </location>
</feature>
<evidence type="ECO:0000256" key="5">
    <source>
        <dbReference type="ARBA" id="ARBA00012551"/>
    </source>
</evidence>
<dbReference type="GO" id="GO:0046872">
    <property type="term" value="F:metal ion binding"/>
    <property type="evidence" value="ECO:0007669"/>
    <property type="project" value="UniProtKB-KW"/>
</dbReference>
<dbReference type="GO" id="GO:0003677">
    <property type="term" value="F:DNA binding"/>
    <property type="evidence" value="ECO:0007669"/>
    <property type="project" value="UniProtKB-KW"/>
</dbReference>